<gene>
    <name evidence="2" type="ORF">BTO28_04915</name>
</gene>
<dbReference type="OrthoDB" id="2735472at2"/>
<accession>A0A1V2AA63</accession>
<keyword evidence="3" id="KW-1185">Reference proteome</keyword>
<organism evidence="2 3">
    <name type="scientific">Domibacillus epiphyticus</name>
    <dbReference type="NCBI Taxonomy" id="1714355"/>
    <lineage>
        <taxon>Bacteria</taxon>
        <taxon>Bacillati</taxon>
        <taxon>Bacillota</taxon>
        <taxon>Bacilli</taxon>
        <taxon>Bacillales</taxon>
        <taxon>Bacillaceae</taxon>
        <taxon>Domibacillus</taxon>
    </lineage>
</organism>
<keyword evidence="1" id="KW-0812">Transmembrane</keyword>
<feature type="transmembrane region" description="Helical" evidence="1">
    <location>
        <begin position="96"/>
        <end position="116"/>
    </location>
</feature>
<evidence type="ECO:0000256" key="1">
    <source>
        <dbReference type="SAM" id="Phobius"/>
    </source>
</evidence>
<dbReference type="InterPro" id="IPR021560">
    <property type="entry name" value="DUF3021"/>
</dbReference>
<name>A0A1V2AA63_9BACI</name>
<protein>
    <recommendedName>
        <fullName evidence="4">DUF3021 domain-containing protein</fullName>
    </recommendedName>
</protein>
<evidence type="ECO:0000313" key="2">
    <source>
        <dbReference type="EMBL" id="OMP67830.1"/>
    </source>
</evidence>
<evidence type="ECO:0008006" key="4">
    <source>
        <dbReference type="Google" id="ProtNLM"/>
    </source>
</evidence>
<evidence type="ECO:0000313" key="3">
    <source>
        <dbReference type="Proteomes" id="UP000188613"/>
    </source>
</evidence>
<dbReference type="Proteomes" id="UP000188613">
    <property type="component" value="Unassembled WGS sequence"/>
</dbReference>
<keyword evidence="1" id="KW-0472">Membrane</keyword>
<reference evidence="2 3" key="1">
    <citation type="submission" date="2016-12" db="EMBL/GenBank/DDBJ databases">
        <title>Domibacillus sp. SAB 38T whole genome sequencing.</title>
        <authorList>
            <person name="Verma A."/>
            <person name="Ojha A.K."/>
            <person name="Krishnamurthi S."/>
        </authorList>
    </citation>
    <scope>NUCLEOTIDE SEQUENCE [LARGE SCALE GENOMIC DNA]</scope>
    <source>
        <strain evidence="2 3">SAB 38</strain>
    </source>
</reference>
<keyword evidence="1" id="KW-1133">Transmembrane helix</keyword>
<dbReference type="EMBL" id="MSFI01000008">
    <property type="protein sequence ID" value="OMP67830.1"/>
    <property type="molecule type" value="Genomic_DNA"/>
</dbReference>
<feature type="transmembrane region" description="Helical" evidence="1">
    <location>
        <begin position="7"/>
        <end position="26"/>
    </location>
</feature>
<dbReference type="RefSeq" id="WP_076764433.1">
    <property type="nucleotide sequence ID" value="NZ_MSFI01000008.1"/>
</dbReference>
<feature type="transmembrane region" description="Helical" evidence="1">
    <location>
        <begin position="38"/>
        <end position="59"/>
    </location>
</feature>
<comment type="caution">
    <text evidence="2">The sequence shown here is derived from an EMBL/GenBank/DDBJ whole genome shotgun (WGS) entry which is preliminary data.</text>
</comment>
<dbReference type="AlphaFoldDB" id="A0A1V2AA63"/>
<feature type="transmembrane region" description="Helical" evidence="1">
    <location>
        <begin position="71"/>
        <end position="90"/>
    </location>
</feature>
<dbReference type="STRING" id="1714355.BTO28_04915"/>
<dbReference type="Pfam" id="PF11457">
    <property type="entry name" value="DUF3021"/>
    <property type="match status" value="1"/>
</dbReference>
<sequence>MFEVIKRAFVGISMAGVITFAVLTVMKVNMVEATVSELWMHMFGSLIIGVYFGFASFLFDNDSWSPLKQTSVHFLLSICVFYPLALFVGWVPPEPLPVVLSFVVFCATYVLFWIGARFNLKKLEQSMNDSIRK</sequence>
<proteinExistence type="predicted"/>